<proteinExistence type="predicted"/>
<dbReference type="GO" id="GO:0005737">
    <property type="term" value="C:cytoplasm"/>
    <property type="evidence" value="ECO:0007669"/>
    <property type="project" value="TreeGrafter"/>
</dbReference>
<dbReference type="GO" id="GO:0005634">
    <property type="term" value="C:nucleus"/>
    <property type="evidence" value="ECO:0007669"/>
    <property type="project" value="TreeGrafter"/>
</dbReference>
<keyword evidence="3" id="KW-1185">Reference proteome</keyword>
<dbReference type="EMBL" id="SRLO01000001">
    <property type="protein sequence ID" value="TNN89660.1"/>
    <property type="molecule type" value="Genomic_DNA"/>
</dbReference>
<evidence type="ECO:0000313" key="3">
    <source>
        <dbReference type="Proteomes" id="UP000314294"/>
    </source>
</evidence>
<sequence>MQLFWNQALTRALSEIFFLGWIDERVLLIQGEEVHLQVLRNGWTRRTLRPPQGFDIQCIEKAFLLSGHLDIRFSRRENHSNPRREASAEGSRCFGSDAGALSVLSSDGTAPSPSLGGVCPLPS</sequence>
<dbReference type="AlphaFoldDB" id="A0A4Z2JHK2"/>
<dbReference type="PANTHER" id="PTHR22437">
    <property type="entry name" value="WINGED HELIX DOMAIN-CONTAINING PROTEIN"/>
    <property type="match status" value="1"/>
</dbReference>
<feature type="region of interest" description="Disordered" evidence="1">
    <location>
        <begin position="104"/>
        <end position="123"/>
    </location>
</feature>
<dbReference type="PANTHER" id="PTHR22437:SF2">
    <property type="entry name" value="STORKHEAD-BOX PROTEIN 2"/>
    <property type="match status" value="1"/>
</dbReference>
<dbReference type="GO" id="GO:0006357">
    <property type="term" value="P:regulation of transcription by RNA polymerase II"/>
    <property type="evidence" value="ECO:0007669"/>
    <property type="project" value="InterPro"/>
</dbReference>
<dbReference type="OrthoDB" id="10020110at2759"/>
<reference evidence="2 3" key="1">
    <citation type="submission" date="2019-03" db="EMBL/GenBank/DDBJ databases">
        <title>First draft genome of Liparis tanakae, snailfish: a comprehensive survey of snailfish specific genes.</title>
        <authorList>
            <person name="Kim W."/>
            <person name="Song I."/>
            <person name="Jeong J.-H."/>
            <person name="Kim D."/>
            <person name="Kim S."/>
            <person name="Ryu S."/>
            <person name="Song J.Y."/>
            <person name="Lee S.K."/>
        </authorList>
    </citation>
    <scope>NUCLEOTIDE SEQUENCE [LARGE SCALE GENOMIC DNA]</scope>
    <source>
        <tissue evidence="2">Muscle</tissue>
    </source>
</reference>
<protein>
    <submittedName>
        <fullName evidence="2">Storkhead-box protein 1</fullName>
    </submittedName>
</protein>
<dbReference type="Proteomes" id="UP000314294">
    <property type="component" value="Unassembled WGS sequence"/>
</dbReference>
<evidence type="ECO:0000256" key="1">
    <source>
        <dbReference type="SAM" id="MobiDB-lite"/>
    </source>
</evidence>
<dbReference type="InterPro" id="IPR040126">
    <property type="entry name" value="STOX1/2"/>
</dbReference>
<accession>A0A4Z2JHK2</accession>
<organism evidence="2 3">
    <name type="scientific">Liparis tanakae</name>
    <name type="common">Tanaka's snailfish</name>
    <dbReference type="NCBI Taxonomy" id="230148"/>
    <lineage>
        <taxon>Eukaryota</taxon>
        <taxon>Metazoa</taxon>
        <taxon>Chordata</taxon>
        <taxon>Craniata</taxon>
        <taxon>Vertebrata</taxon>
        <taxon>Euteleostomi</taxon>
        <taxon>Actinopterygii</taxon>
        <taxon>Neopterygii</taxon>
        <taxon>Teleostei</taxon>
        <taxon>Neoteleostei</taxon>
        <taxon>Acanthomorphata</taxon>
        <taxon>Eupercaria</taxon>
        <taxon>Perciformes</taxon>
        <taxon>Cottioidei</taxon>
        <taxon>Cottales</taxon>
        <taxon>Liparidae</taxon>
        <taxon>Liparis</taxon>
    </lineage>
</organism>
<evidence type="ECO:0000313" key="2">
    <source>
        <dbReference type="EMBL" id="TNN89660.1"/>
    </source>
</evidence>
<dbReference type="GO" id="GO:0000977">
    <property type="term" value="F:RNA polymerase II transcription regulatory region sequence-specific DNA binding"/>
    <property type="evidence" value="ECO:0007669"/>
    <property type="project" value="TreeGrafter"/>
</dbReference>
<name>A0A4Z2JHK2_9TELE</name>
<gene>
    <name evidence="2" type="primary">Stox1</name>
    <name evidence="2" type="ORF">EYF80_000263</name>
</gene>
<comment type="caution">
    <text evidence="2">The sequence shown here is derived from an EMBL/GenBank/DDBJ whole genome shotgun (WGS) entry which is preliminary data.</text>
</comment>